<keyword evidence="1" id="KW-1185">Reference proteome</keyword>
<dbReference type="Gene3D" id="3.30.1120.90">
    <property type="entry name" value="Nucleosome assembly protein"/>
    <property type="match status" value="1"/>
</dbReference>
<sequence length="116" mass="13429">MLILRSLVDLDVDEVSDDGFSFSISMVFLLFDGQEFSPNDYFFDTKLVRIFSFGINNQLISTSIDVSWKQFQTEKSFFDLFTEMRGCNSQDVSMAIKNDIWPSPFKFVRDSAADKF</sequence>
<dbReference type="KEGG" id="osn:115228982"/>
<evidence type="ECO:0000313" key="1">
    <source>
        <dbReference type="Proteomes" id="UP000515154"/>
    </source>
</evidence>
<dbReference type="RefSeq" id="XP_029655280.1">
    <property type="nucleotide sequence ID" value="XM_029799420.1"/>
</dbReference>
<proteinExistence type="predicted"/>
<name>A0A6P7TZC1_9MOLL</name>
<dbReference type="InterPro" id="IPR037231">
    <property type="entry name" value="NAP-like_sf"/>
</dbReference>
<dbReference type="Proteomes" id="UP000515154">
    <property type="component" value="Unplaced"/>
</dbReference>
<accession>A0A6P7TZC1</accession>
<dbReference type="SUPFAM" id="SSF143113">
    <property type="entry name" value="NAP-like"/>
    <property type="match status" value="1"/>
</dbReference>
<dbReference type="AlphaFoldDB" id="A0A6P7TZC1"/>
<reference evidence="2" key="1">
    <citation type="submission" date="2025-08" db="UniProtKB">
        <authorList>
            <consortium name="RefSeq"/>
        </authorList>
    </citation>
    <scope>IDENTIFICATION</scope>
</reference>
<gene>
    <name evidence="2" type="primary">LOC115228982</name>
</gene>
<organism evidence="1 2">
    <name type="scientific">Octopus sinensis</name>
    <name type="common">East Asian common octopus</name>
    <dbReference type="NCBI Taxonomy" id="2607531"/>
    <lineage>
        <taxon>Eukaryota</taxon>
        <taxon>Metazoa</taxon>
        <taxon>Spiralia</taxon>
        <taxon>Lophotrochozoa</taxon>
        <taxon>Mollusca</taxon>
        <taxon>Cephalopoda</taxon>
        <taxon>Coleoidea</taxon>
        <taxon>Octopodiformes</taxon>
        <taxon>Octopoda</taxon>
        <taxon>Incirrata</taxon>
        <taxon>Octopodidae</taxon>
        <taxon>Octopus</taxon>
    </lineage>
</organism>
<protein>
    <submittedName>
        <fullName evidence="2">NAP1-related protein 1-like</fullName>
    </submittedName>
</protein>
<evidence type="ECO:0000313" key="2">
    <source>
        <dbReference type="RefSeq" id="XP_029655280.1"/>
    </source>
</evidence>